<dbReference type="KEGG" id="nsh:GXM_10283"/>
<dbReference type="Proteomes" id="UP000326678">
    <property type="component" value="Chromosome pGXM02"/>
</dbReference>
<keyword evidence="2" id="KW-1185">Reference proteome</keyword>
<evidence type="ECO:0000313" key="1">
    <source>
        <dbReference type="EMBL" id="QFS52528.1"/>
    </source>
</evidence>
<proteinExistence type="predicted"/>
<sequence>MFYEIIQSRLGNDLLAYYQCIGKDCNSVEEAIQILNSTHDTGLLWYLLTKFLKASNLQLQLCTVIEADKINDTQVNTSYNSDLKAFHYTLETGDIICFKVVKTGEPALMPGFGLPREIVQVAVKAAQPEFKFYESPAEVPLTDNNAQKHIRKGFSEWLQLHSITEDQLESEKPKYLEEVSKGKGKLAQWLKVNGSEKGLKFLKGFKLLIKPEFDVRKSLKT</sequence>
<accession>A0A5P8WI98</accession>
<gene>
    <name evidence="1" type="ORF">GXM_10283</name>
</gene>
<evidence type="ECO:0000313" key="2">
    <source>
        <dbReference type="Proteomes" id="UP000326678"/>
    </source>
</evidence>
<dbReference type="AlphaFoldDB" id="A0A5P8WI98"/>
<name>A0A5P8WI98_9NOSO</name>
<protein>
    <submittedName>
        <fullName evidence="1">Uncharacterized protein</fullName>
    </submittedName>
</protein>
<reference evidence="1 2" key="1">
    <citation type="submission" date="2019-10" db="EMBL/GenBank/DDBJ databases">
        <title>Genomic and transcriptomic insights into the perfect genentic adaptation of a filamentous nitrogen-fixing cyanobacterium to rice fields.</title>
        <authorList>
            <person name="Chen Z."/>
        </authorList>
    </citation>
    <scope>NUCLEOTIDE SEQUENCE [LARGE SCALE GENOMIC DNA]</scope>
    <source>
        <strain evidence="1">CCNUC1</strain>
    </source>
</reference>
<organism evidence="1 2">
    <name type="scientific">Nostoc sphaeroides CCNUC1</name>
    <dbReference type="NCBI Taxonomy" id="2653204"/>
    <lineage>
        <taxon>Bacteria</taxon>
        <taxon>Bacillati</taxon>
        <taxon>Cyanobacteriota</taxon>
        <taxon>Cyanophyceae</taxon>
        <taxon>Nostocales</taxon>
        <taxon>Nostocaceae</taxon>
        <taxon>Nostoc</taxon>
    </lineage>
</organism>
<dbReference type="RefSeq" id="WP_152592744.1">
    <property type="nucleotide sequence ID" value="NZ_CP045229.1"/>
</dbReference>
<dbReference type="EMBL" id="CP045229">
    <property type="protein sequence ID" value="QFS52528.1"/>
    <property type="molecule type" value="Genomic_DNA"/>
</dbReference>